<feature type="transmembrane region" description="Helical" evidence="1">
    <location>
        <begin position="189"/>
        <end position="211"/>
    </location>
</feature>
<dbReference type="OrthoDB" id="1522930at2"/>
<keyword evidence="1" id="KW-1133">Transmembrane helix</keyword>
<dbReference type="Pfam" id="PF26566">
    <property type="entry name" value="PH_40"/>
    <property type="match status" value="1"/>
</dbReference>
<organism evidence="3 4">
    <name type="scientific">Mongoliibacter ruber</name>
    <dbReference type="NCBI Taxonomy" id="1750599"/>
    <lineage>
        <taxon>Bacteria</taxon>
        <taxon>Pseudomonadati</taxon>
        <taxon>Bacteroidota</taxon>
        <taxon>Cytophagia</taxon>
        <taxon>Cytophagales</taxon>
        <taxon>Cyclobacteriaceae</taxon>
        <taxon>Mongoliibacter</taxon>
    </lineage>
</organism>
<feature type="transmembrane region" description="Helical" evidence="1">
    <location>
        <begin position="162"/>
        <end position="183"/>
    </location>
</feature>
<dbReference type="InterPro" id="IPR058916">
    <property type="entry name" value="PH_40"/>
</dbReference>
<keyword evidence="1" id="KW-0472">Membrane</keyword>
<feature type="domain" description="PH" evidence="2">
    <location>
        <begin position="155"/>
        <end position="292"/>
    </location>
</feature>
<evidence type="ECO:0000256" key="1">
    <source>
        <dbReference type="SAM" id="Phobius"/>
    </source>
</evidence>
<dbReference type="EMBL" id="PVTR01000010">
    <property type="protein sequence ID" value="PRY85884.1"/>
    <property type="molecule type" value="Genomic_DNA"/>
</dbReference>
<reference evidence="3 4" key="1">
    <citation type="submission" date="2018-03" db="EMBL/GenBank/DDBJ databases">
        <title>Genomic Encyclopedia of Archaeal and Bacterial Type Strains, Phase II (KMG-II): from individual species to whole genera.</title>
        <authorList>
            <person name="Goeker M."/>
        </authorList>
    </citation>
    <scope>NUCLEOTIDE SEQUENCE [LARGE SCALE GENOMIC DNA]</scope>
    <source>
        <strain evidence="3 4">DSM 27929</strain>
    </source>
</reference>
<gene>
    <name evidence="3" type="ORF">CLW00_11014</name>
</gene>
<comment type="caution">
    <text evidence="3">The sequence shown here is derived from an EMBL/GenBank/DDBJ whole genome shotgun (WGS) entry which is preliminary data.</text>
</comment>
<dbReference type="RefSeq" id="WP_106134702.1">
    <property type="nucleotide sequence ID" value="NZ_PVTR01000010.1"/>
</dbReference>
<evidence type="ECO:0000313" key="4">
    <source>
        <dbReference type="Proteomes" id="UP000238157"/>
    </source>
</evidence>
<evidence type="ECO:0000313" key="3">
    <source>
        <dbReference type="EMBL" id="PRY85884.1"/>
    </source>
</evidence>
<evidence type="ECO:0000259" key="2">
    <source>
        <dbReference type="Pfam" id="PF26566"/>
    </source>
</evidence>
<protein>
    <recommendedName>
        <fullName evidence="2">PH domain-containing protein</fullName>
    </recommendedName>
</protein>
<proteinExistence type="predicted"/>
<keyword evidence="1" id="KW-0812">Transmembrane</keyword>
<accession>A0A2T0WH98</accession>
<dbReference type="Proteomes" id="UP000238157">
    <property type="component" value="Unassembled WGS sequence"/>
</dbReference>
<dbReference type="AlphaFoldDB" id="A0A2T0WH98"/>
<name>A0A2T0WH98_9BACT</name>
<sequence>MSIILRRQFVNYEPDEYELLGSKQITEVKSIFEEYPWEEQVEKHLELVESHAFPSLNLEHGNRELVITGYESNRFSIQFLYKKVINKSKLGYDLTHNDVLDLIEKFPVESTNGFLKILNKFKLIETTLLQKIFGAFGRGKKKIYSSKKGNTEYQYEFTRKRLVYMFGWSILYLILPLGIHIMVGNAFDLTVFIILQGFCTLIALPGIIITINHFKKNGQLSLHFSKGENRFIVVNNNDKYLFDKKEISKVFRFVSNSNNSPWNGYEYTVLKFKNESELWLSNILIKSEDLDNHISFVDMEFKKQWIPLLKKTVVNKH</sequence>
<keyword evidence="4" id="KW-1185">Reference proteome</keyword>